<protein>
    <submittedName>
        <fullName evidence="2">Uncharacterized protein</fullName>
    </submittedName>
</protein>
<sequence length="273" mass="30509">MTMAERISATAGTEPGRGWDAISPEDMARVNEDDFRSLQDLAQRYCRVVDSTRSRKRMDGSATVAPGGRARYGTDDVSADVTQDAVLIFAKRLAKIIDTCEPAALWTATRAVSAWQYERRDGWVIVVTRTTLQRWAVRDAAARNGYRLDVAPEEIDTMPGAQLMRGVPHADTLTSLAVTPYVSGQSESIFRAAWGDGSEYPTLGVMLRFAGNADDLGRAGVISRTAQELRGGRRDSRYKVRRTRDDARREWKELRAALDSVRDDMIYESARRR</sequence>
<dbReference type="AlphaFoldDB" id="A0A5N6AFV1"/>
<dbReference type="RefSeq" id="WP_139707833.1">
    <property type="nucleotide sequence ID" value="NZ_VDLY02000006.1"/>
</dbReference>
<comment type="caution">
    <text evidence="2">The sequence shown here is derived from an EMBL/GenBank/DDBJ whole genome shotgun (WGS) entry which is preliminary data.</text>
</comment>
<dbReference type="Proteomes" id="UP000314251">
    <property type="component" value="Unassembled WGS sequence"/>
</dbReference>
<proteinExistence type="predicted"/>
<evidence type="ECO:0000256" key="1">
    <source>
        <dbReference type="SAM" id="MobiDB-lite"/>
    </source>
</evidence>
<dbReference type="OrthoDB" id="3211355at2"/>
<evidence type="ECO:0000313" key="3">
    <source>
        <dbReference type="Proteomes" id="UP000314251"/>
    </source>
</evidence>
<accession>A0A5N6AFV1</accession>
<name>A0A5N6AFV1_9ACTN</name>
<gene>
    <name evidence="2" type="ORF">FH607_011475</name>
</gene>
<evidence type="ECO:0000313" key="2">
    <source>
        <dbReference type="EMBL" id="KAB8166438.1"/>
    </source>
</evidence>
<feature type="region of interest" description="Disordered" evidence="1">
    <location>
        <begin position="1"/>
        <end position="22"/>
    </location>
</feature>
<dbReference type="EMBL" id="VDLY02000006">
    <property type="protein sequence ID" value="KAB8166438.1"/>
    <property type="molecule type" value="Genomic_DNA"/>
</dbReference>
<organism evidence="2 3">
    <name type="scientific">Streptomyces mimosae</name>
    <dbReference type="NCBI Taxonomy" id="2586635"/>
    <lineage>
        <taxon>Bacteria</taxon>
        <taxon>Bacillati</taxon>
        <taxon>Actinomycetota</taxon>
        <taxon>Actinomycetes</taxon>
        <taxon>Kitasatosporales</taxon>
        <taxon>Streptomycetaceae</taxon>
        <taxon>Streptomyces</taxon>
    </lineage>
</organism>
<reference evidence="2" key="1">
    <citation type="submission" date="2019-10" db="EMBL/GenBank/DDBJ databases">
        <title>Nonomuraea sp. nov., isolated from Phyllanthus amarus.</title>
        <authorList>
            <person name="Klykleung N."/>
            <person name="Tanasupawat S."/>
        </authorList>
    </citation>
    <scope>NUCLEOTIDE SEQUENCE [LARGE SCALE GENOMIC DNA]</scope>
    <source>
        <strain evidence="2">3MP-10</strain>
    </source>
</reference>
<keyword evidence="3" id="KW-1185">Reference proteome</keyword>